<keyword evidence="3" id="KW-0808">Transferase</keyword>
<gene>
    <name evidence="11" type="ORF">ACFFQA_26680</name>
</gene>
<evidence type="ECO:0000256" key="9">
    <source>
        <dbReference type="SAM" id="Phobius"/>
    </source>
</evidence>
<keyword evidence="9" id="KW-0472">Membrane</keyword>
<protein>
    <recommendedName>
        <fullName evidence="1">non-specific serine/threonine protein kinase</fullName>
        <ecNumber evidence="1">2.7.11.1</ecNumber>
    </recommendedName>
</protein>
<evidence type="ECO:0000256" key="8">
    <source>
        <dbReference type="SAM" id="MobiDB-lite"/>
    </source>
</evidence>
<evidence type="ECO:0000256" key="6">
    <source>
        <dbReference type="ARBA" id="ARBA00022840"/>
    </source>
</evidence>
<evidence type="ECO:0000259" key="10">
    <source>
        <dbReference type="PROSITE" id="PS50011"/>
    </source>
</evidence>
<accession>A0ABV6A5K4</accession>
<keyword evidence="9" id="KW-1133">Transmembrane helix</keyword>
<dbReference type="RefSeq" id="WP_377857872.1">
    <property type="nucleotide sequence ID" value="NZ_JBHLZU010000021.1"/>
</dbReference>
<dbReference type="Proteomes" id="UP001589693">
    <property type="component" value="Unassembled WGS sequence"/>
</dbReference>
<feature type="domain" description="Protein kinase" evidence="10">
    <location>
        <begin position="19"/>
        <end position="279"/>
    </location>
</feature>
<dbReference type="PROSITE" id="PS00108">
    <property type="entry name" value="PROTEIN_KINASE_ST"/>
    <property type="match status" value="1"/>
</dbReference>
<feature type="binding site" evidence="7">
    <location>
        <position position="48"/>
    </location>
    <ligand>
        <name>ATP</name>
        <dbReference type="ChEBI" id="CHEBI:30616"/>
    </ligand>
</feature>
<evidence type="ECO:0000313" key="12">
    <source>
        <dbReference type="Proteomes" id="UP001589693"/>
    </source>
</evidence>
<dbReference type="PROSITE" id="PS50011">
    <property type="entry name" value="PROTEIN_KINASE_DOM"/>
    <property type="match status" value="1"/>
</dbReference>
<proteinExistence type="predicted"/>
<dbReference type="Gene3D" id="1.10.510.10">
    <property type="entry name" value="Transferase(Phosphotransferase) domain 1"/>
    <property type="match status" value="1"/>
</dbReference>
<dbReference type="CDD" id="cd14014">
    <property type="entry name" value="STKc_PknB_like"/>
    <property type="match status" value="1"/>
</dbReference>
<dbReference type="PANTHER" id="PTHR43289:SF6">
    <property type="entry name" value="SERINE_THREONINE-PROTEIN KINASE NEKL-3"/>
    <property type="match status" value="1"/>
</dbReference>
<dbReference type="InterPro" id="IPR017441">
    <property type="entry name" value="Protein_kinase_ATP_BS"/>
</dbReference>
<dbReference type="EC" id="2.7.11.1" evidence="1"/>
<organism evidence="11 12">
    <name type="scientific">Allokutzneria oryzae</name>
    <dbReference type="NCBI Taxonomy" id="1378989"/>
    <lineage>
        <taxon>Bacteria</taxon>
        <taxon>Bacillati</taxon>
        <taxon>Actinomycetota</taxon>
        <taxon>Actinomycetes</taxon>
        <taxon>Pseudonocardiales</taxon>
        <taxon>Pseudonocardiaceae</taxon>
        <taxon>Allokutzneria</taxon>
    </lineage>
</organism>
<dbReference type="PROSITE" id="PS00107">
    <property type="entry name" value="PROTEIN_KINASE_ATP"/>
    <property type="match status" value="1"/>
</dbReference>
<evidence type="ECO:0000256" key="3">
    <source>
        <dbReference type="ARBA" id="ARBA00022679"/>
    </source>
</evidence>
<keyword evidence="12" id="KW-1185">Reference proteome</keyword>
<dbReference type="GO" id="GO:0016301">
    <property type="term" value="F:kinase activity"/>
    <property type="evidence" value="ECO:0007669"/>
    <property type="project" value="UniProtKB-KW"/>
</dbReference>
<dbReference type="Gene3D" id="3.30.200.20">
    <property type="entry name" value="Phosphorylase Kinase, domain 1"/>
    <property type="match status" value="1"/>
</dbReference>
<dbReference type="PANTHER" id="PTHR43289">
    <property type="entry name" value="MITOGEN-ACTIVATED PROTEIN KINASE KINASE KINASE 20-RELATED"/>
    <property type="match status" value="1"/>
</dbReference>
<evidence type="ECO:0000256" key="4">
    <source>
        <dbReference type="ARBA" id="ARBA00022741"/>
    </source>
</evidence>
<name>A0ABV6A5K4_9PSEU</name>
<dbReference type="InterPro" id="IPR011009">
    <property type="entry name" value="Kinase-like_dom_sf"/>
</dbReference>
<dbReference type="EMBL" id="JBHLZU010000021">
    <property type="protein sequence ID" value="MFB9907534.1"/>
    <property type="molecule type" value="Genomic_DNA"/>
</dbReference>
<evidence type="ECO:0000256" key="2">
    <source>
        <dbReference type="ARBA" id="ARBA00022527"/>
    </source>
</evidence>
<feature type="region of interest" description="Disordered" evidence="8">
    <location>
        <begin position="344"/>
        <end position="417"/>
    </location>
</feature>
<evidence type="ECO:0000256" key="5">
    <source>
        <dbReference type="ARBA" id="ARBA00022777"/>
    </source>
</evidence>
<keyword evidence="6 7" id="KW-0067">ATP-binding</keyword>
<comment type="caution">
    <text evidence="11">The sequence shown here is derived from an EMBL/GenBank/DDBJ whole genome shotgun (WGS) entry which is preliminary data.</text>
</comment>
<keyword evidence="5 11" id="KW-0418">Kinase</keyword>
<dbReference type="Pfam" id="PF00069">
    <property type="entry name" value="Pkinase"/>
    <property type="match status" value="1"/>
</dbReference>
<keyword evidence="4 7" id="KW-0547">Nucleotide-binding</keyword>
<feature type="compositionally biased region" description="Basic and acidic residues" evidence="8">
    <location>
        <begin position="399"/>
        <end position="417"/>
    </location>
</feature>
<sequence>MAGPAQHAEPDLTLLGGRYRLDLLIGHGGMADVFRATDTMLDRPVAVKLFRGGGRGSDRQRFLAECQLSARLSHPNLVTVFDAGSDNGRDYLVMRLIEGRTLADKLDWGPLGAGWACRMGGVVAETLAHVHASGVVHRDVKPSNILLGPNEQPYLADFGIALATDGRRLTKSGQFMGTVAYTSPEQIHGAQAGPAADVYALGLVLLEVITGRVEFDGPESVAAMTKLRRAPEVPASVPPAAASVIRAMVAEDPADRPDAAECARSLGKAARELGAAPMLPVCSVRPVQDEVPRAPLPQRVAAATPRPRPRHRRRRGLSLALAGVFAAGALVAFPAGVLDATTPAPPKGQTVADRPVSPAPTPPANPVTTEIVTVPVASERKTEGSAKNGKGKGKKVKAKKGDRGDNGRGSSRRDDED</sequence>
<dbReference type="SMART" id="SM00220">
    <property type="entry name" value="S_TKc"/>
    <property type="match status" value="1"/>
</dbReference>
<reference evidence="11 12" key="1">
    <citation type="submission" date="2024-09" db="EMBL/GenBank/DDBJ databases">
        <authorList>
            <person name="Sun Q."/>
            <person name="Mori K."/>
        </authorList>
    </citation>
    <scope>NUCLEOTIDE SEQUENCE [LARGE SCALE GENOMIC DNA]</scope>
    <source>
        <strain evidence="11 12">TBRC 7907</strain>
    </source>
</reference>
<dbReference type="InterPro" id="IPR000719">
    <property type="entry name" value="Prot_kinase_dom"/>
</dbReference>
<keyword evidence="9" id="KW-0812">Transmembrane</keyword>
<feature type="transmembrane region" description="Helical" evidence="9">
    <location>
        <begin position="316"/>
        <end position="337"/>
    </location>
</feature>
<feature type="compositionally biased region" description="Basic residues" evidence="8">
    <location>
        <begin position="389"/>
        <end position="398"/>
    </location>
</feature>
<evidence type="ECO:0000313" key="11">
    <source>
        <dbReference type="EMBL" id="MFB9907534.1"/>
    </source>
</evidence>
<dbReference type="InterPro" id="IPR008271">
    <property type="entry name" value="Ser/Thr_kinase_AS"/>
</dbReference>
<dbReference type="SUPFAM" id="SSF56112">
    <property type="entry name" value="Protein kinase-like (PK-like)"/>
    <property type="match status" value="1"/>
</dbReference>
<keyword evidence="2" id="KW-0723">Serine/threonine-protein kinase</keyword>
<evidence type="ECO:0000256" key="7">
    <source>
        <dbReference type="PROSITE-ProRule" id="PRU10141"/>
    </source>
</evidence>
<evidence type="ECO:0000256" key="1">
    <source>
        <dbReference type="ARBA" id="ARBA00012513"/>
    </source>
</evidence>